<dbReference type="InterPro" id="IPR000742">
    <property type="entry name" value="EGF"/>
</dbReference>
<evidence type="ECO:0000313" key="4">
    <source>
        <dbReference type="Proteomes" id="UP000054937"/>
    </source>
</evidence>
<dbReference type="PANTHER" id="PTHR15332:SF175">
    <property type="entry name" value="PROPROTEIN CONVERTASE SUBTILISIN_KEXIN TYPE 5-LIKE"/>
    <property type="match status" value="1"/>
</dbReference>
<feature type="domain" description="EGF-like" evidence="2">
    <location>
        <begin position="448"/>
        <end position="487"/>
    </location>
</feature>
<feature type="domain" description="EGF-like" evidence="2">
    <location>
        <begin position="626"/>
        <end position="674"/>
    </location>
</feature>
<protein>
    <submittedName>
        <fullName evidence="3">Insulin-like growth factor binding protein, N-terminal</fullName>
    </submittedName>
</protein>
<keyword evidence="1" id="KW-0472">Membrane</keyword>
<feature type="domain" description="EGF-like" evidence="2">
    <location>
        <begin position="682"/>
        <end position="722"/>
    </location>
</feature>
<dbReference type="SMART" id="SM00261">
    <property type="entry name" value="FU"/>
    <property type="match status" value="7"/>
</dbReference>
<organism evidence="3 4">
    <name type="scientific">Pseudocohnilembus persalinus</name>
    <name type="common">Ciliate</name>
    <dbReference type="NCBI Taxonomy" id="266149"/>
    <lineage>
        <taxon>Eukaryota</taxon>
        <taxon>Sar</taxon>
        <taxon>Alveolata</taxon>
        <taxon>Ciliophora</taxon>
        <taxon>Intramacronucleata</taxon>
        <taxon>Oligohymenophorea</taxon>
        <taxon>Scuticociliatia</taxon>
        <taxon>Philasterida</taxon>
        <taxon>Pseudocohnilembidae</taxon>
        <taxon>Pseudocohnilembus</taxon>
    </lineage>
</organism>
<evidence type="ECO:0000256" key="1">
    <source>
        <dbReference type="SAM" id="Phobius"/>
    </source>
</evidence>
<feature type="domain" description="EGF-like" evidence="2">
    <location>
        <begin position="118"/>
        <end position="149"/>
    </location>
</feature>
<dbReference type="OrthoDB" id="27819at2759"/>
<gene>
    <name evidence="3" type="ORF">PPERSA_06055</name>
</gene>
<keyword evidence="1" id="KW-0812">Transmembrane</keyword>
<keyword evidence="4" id="KW-1185">Reference proteome</keyword>
<feature type="domain" description="EGF-like" evidence="2">
    <location>
        <begin position="495"/>
        <end position="532"/>
    </location>
</feature>
<feature type="domain" description="EGF-like" evidence="2">
    <location>
        <begin position="351"/>
        <end position="393"/>
    </location>
</feature>
<sequence>MGPNWDANEIFDWTVTGQKDSNMYFDYQCENEDIYFGRFNKGYVYKEFQVQQPHYKLGLLIKIGYLYSLDTAFSINHAWEYKHDQNTVKIIIGAQNNQAVTDEALVGYVKENQVCVKKCIIENCEDCSADRINCELCESDYLLIHNTCVKKCPFFTTQNETHCIDTYLEDNESRRYVGSDFLKDDFNHFDVLETGWEYNKFQLYQEYNYNNLAGTYCESKKYALGRNFDYKQICDNCKFTKIYETTQNHRILKLNMELLQGDYCKNLQNKNYENNSNILVSQTTDLCGALNPENDTKYFDSIHEIQESISHNKQQVELKIEWNNQSGSFDQFLGIRDIVLYTSDCIQQCETCKEENSCLTCVGSQEENFSRQLPFCDCPAGYYSDLSVQNDCMPCRFGCATCSNGNECDSCVQSEPARVGTLCECPGQRYFDDGINNQCQACVRGCATCQNIDKCESCLISNPERILEEFCACVDEYYDDNLNDQCQECQWPCVTCDDENTCKTCVSEERNVSKKCGCPDGFYDDFINPQCQKCQRKCQKCENGENCLVCKDSIPKRNESDCECPDGYYDDQINKNCQKCDPKCKTCNVENICLVCLNPQFLEPNCVNQKLGHFLDTFDDQIFDNACEKKCSYCVDEANNCTGCSEGENRLKLDENCVCKLGYHDFQGKNKDCQKCPNFCLECISDKICTKCEKKENLILNYNGQCVCKLGYKWNNLSQKCEKCYLYKNSCYLKCSDSTLQDEQLFACAEMNVSQQQNFKIFYICAGLFIVCMLLGYLILKQRLNFSLQRIQYEQQSDVEQS</sequence>
<reference evidence="3 4" key="1">
    <citation type="journal article" date="2015" name="Sci. Rep.">
        <title>Genome of the facultative scuticociliatosis pathogen Pseudocohnilembus persalinus provides insight into its virulence through horizontal gene transfer.</title>
        <authorList>
            <person name="Xiong J."/>
            <person name="Wang G."/>
            <person name="Cheng J."/>
            <person name="Tian M."/>
            <person name="Pan X."/>
            <person name="Warren A."/>
            <person name="Jiang C."/>
            <person name="Yuan D."/>
            <person name="Miao W."/>
        </authorList>
    </citation>
    <scope>NUCLEOTIDE SEQUENCE [LARGE SCALE GENOMIC DNA]</scope>
    <source>
        <strain evidence="3">36N120E</strain>
    </source>
</reference>
<keyword evidence="1" id="KW-1133">Transmembrane helix</keyword>
<dbReference type="InParanoid" id="A0A0V0QVQ7"/>
<dbReference type="AlphaFoldDB" id="A0A0V0QVQ7"/>
<dbReference type="PANTHER" id="PTHR15332">
    <property type="entry name" value="PROPROTEIN CONVERTASE SUBTILISIN_KEXIN TYPE 5-LIKE"/>
    <property type="match status" value="1"/>
</dbReference>
<dbReference type="InterPro" id="IPR009030">
    <property type="entry name" value="Growth_fac_rcpt_cys_sf"/>
</dbReference>
<dbReference type="EMBL" id="LDAU01000098">
    <property type="protein sequence ID" value="KRX06173.1"/>
    <property type="molecule type" value="Genomic_DNA"/>
</dbReference>
<dbReference type="Gene3D" id="2.10.220.10">
    <property type="entry name" value="Hormone Receptor, Insulin-like Growth Factor Receptor 1, Chain A, domain 2"/>
    <property type="match status" value="4"/>
</dbReference>
<dbReference type="InterPro" id="IPR006212">
    <property type="entry name" value="Furin_repeat"/>
</dbReference>
<dbReference type="Proteomes" id="UP000054937">
    <property type="component" value="Unassembled WGS sequence"/>
</dbReference>
<dbReference type="SUPFAM" id="SSF57184">
    <property type="entry name" value="Growth factor receptor domain"/>
    <property type="match status" value="4"/>
</dbReference>
<evidence type="ECO:0000313" key="3">
    <source>
        <dbReference type="EMBL" id="KRX06173.1"/>
    </source>
</evidence>
<proteinExistence type="predicted"/>
<comment type="caution">
    <text evidence="3">The sequence shown here is derived from an EMBL/GenBank/DDBJ whole genome shotgun (WGS) entry which is preliminary data.</text>
</comment>
<evidence type="ECO:0000259" key="2">
    <source>
        <dbReference type="SMART" id="SM00181"/>
    </source>
</evidence>
<feature type="domain" description="EGF-like" evidence="2">
    <location>
        <begin position="533"/>
        <end position="578"/>
    </location>
</feature>
<name>A0A0V0QVQ7_PSEPJ</name>
<accession>A0A0V0QVQ7</accession>
<dbReference type="OMA" id="RINCELC"/>
<feature type="transmembrane region" description="Helical" evidence="1">
    <location>
        <begin position="761"/>
        <end position="780"/>
    </location>
</feature>
<dbReference type="SMART" id="SM00181">
    <property type="entry name" value="EGF"/>
    <property type="match status" value="7"/>
</dbReference>